<reference evidence="1 2" key="1">
    <citation type="journal article" date="2017" name="Genome Announc.">
        <title>Twelve Complete Reference Genomes of Clinical Isolates in the Capnocytophaga Genus.</title>
        <authorList>
            <person name="Villarma A."/>
            <person name="Gulvik C.A."/>
            <person name="Rowe L.A."/>
            <person name="Sheth M."/>
            <person name="Juieng P."/>
            <person name="Nicholson A.C."/>
            <person name="Loparev V.N."/>
            <person name="McQuiston J.R."/>
        </authorList>
    </citation>
    <scope>NUCLEOTIDE SEQUENCE [LARGE SCALE GENOMIC DNA]</scope>
    <source>
        <strain evidence="1 2">G7591</strain>
    </source>
</reference>
<evidence type="ECO:0000313" key="1">
    <source>
        <dbReference type="EMBL" id="ATA68411.1"/>
    </source>
</evidence>
<protein>
    <submittedName>
        <fullName evidence="1">Uncharacterized protein</fullName>
    </submittedName>
</protein>
<dbReference type="EMBL" id="CP022378">
    <property type="protein sequence ID" value="ATA68411.1"/>
    <property type="molecule type" value="Genomic_DNA"/>
</dbReference>
<dbReference type="Proteomes" id="UP000242855">
    <property type="component" value="Chromosome"/>
</dbReference>
<proteinExistence type="predicted"/>
<dbReference type="KEGG" id="ccyn:CGC48_07075"/>
<dbReference type="AlphaFoldDB" id="A0A250E6E1"/>
<gene>
    <name evidence="1" type="ORF">CGC48_07075</name>
</gene>
<evidence type="ECO:0000313" key="2">
    <source>
        <dbReference type="Proteomes" id="UP000242855"/>
    </source>
</evidence>
<name>A0A250E6E1_9FLAO</name>
<organism evidence="1 2">
    <name type="scientific">Capnocytophaga cynodegmi</name>
    <dbReference type="NCBI Taxonomy" id="28189"/>
    <lineage>
        <taxon>Bacteria</taxon>
        <taxon>Pseudomonadati</taxon>
        <taxon>Bacteroidota</taxon>
        <taxon>Flavobacteriia</taxon>
        <taxon>Flavobacteriales</taxon>
        <taxon>Flavobacteriaceae</taxon>
        <taxon>Capnocytophaga</taxon>
    </lineage>
</organism>
<accession>A0A250E6E1</accession>
<sequence>MNNNIKNKAMNLENENVPQSYRDFMTTTQKNQMISVRYGRRKTAKQSSTPRQDYTIYAYDMLTRKNDPDNAKSLMKYQYLSEAELDYKPLEGETEGISLEQIRKAFCFGSVDGGVVFFHPEDHSVWEIYYDLYICQTAKNFEQLIKQAKMQQTWELK</sequence>